<dbReference type="GO" id="GO:0061630">
    <property type="term" value="F:ubiquitin protein ligase activity"/>
    <property type="evidence" value="ECO:0007669"/>
    <property type="project" value="UniProtKB-EC"/>
</dbReference>
<dbReference type="CDD" id="cd16664">
    <property type="entry name" value="RING-Ubox_PUB"/>
    <property type="match status" value="1"/>
</dbReference>
<dbReference type="InterPro" id="IPR003613">
    <property type="entry name" value="Ubox_domain"/>
</dbReference>
<dbReference type="InterPro" id="IPR021133">
    <property type="entry name" value="HEAT_type_2"/>
</dbReference>
<dbReference type="InterPro" id="IPR016024">
    <property type="entry name" value="ARM-type_fold"/>
</dbReference>
<sequence length="959" mass="106511">MMVISSSSSDWTWTNEDTSPVSSLIQSLLVSISEITASVVCINVEQESFMELGKSRGAIAKDSHPISDPELGSIIEQLEGVIKLMGEELSLIPPSTFGNQEYAEIAVRSVSKEMQNARFGVCQTQVTSPKALQPRALSLEELPKEQVPTERDLYSIDFSTDNPQLPDIPHHMNVIPKSKYFLLPTDKDIMEDPVTIESGVTYERKAITEWFEKYNNSAEICCPATGQKLRSKGLSTNIALKTTIEEWKERNEAARIKVARAALSLAISESMVLEALNDLQSICGRKPYNKVQIRNVGMLPLLVKFLEYKDTNVRLATLEILRELAEDDEGKEMVAKVMDISTTIKMLSSDHQPIRHAALLFLLELSRSQSLCEKIGSVAGGILMLITIKYNWSFDTFALEKADEILKNLETSPNNIKRMADNGYLEPLLHHLIEDGDGKLPWGNCFGTRQQTYVAERASPALVKMLHTGNTLTKKAAFKALEQISSYHPNGKILVEAGIVQIVVEEMLTPRKIHNETMNSIKEAAAILGNLLESGIEFENLQVNTHGHTMGSDYIVYSIIHMLKNSTPDKLNTNLIRILLCLAKSPKSNATIVSVVRETEASYTLIELINNPHEELGIASMKLLITLSPYLGHTFAERLCKTRGQPQSLLQSPGGTNQITQKQAVSANFLADLPHQNLRLNLALLSNDSVPMILQSIHQMQRSGTRTSRYASAYLEGLVGIIVRFTTTLFEPQMLFLARNYNFTSVLTELLTKTSSDKVQRLSAIGLKNLSSESVNLSKPPQIKRTKFLKFFKLPRSLSAGSSKSKKIQVCPVHRGACSSQNTFCLVDAKAVERLLACLEHENAEVIEAALSALCTLLDDKVDVDKSVSLLSGVDCIQHVLNVVKEHREEGLREKSLWVIERFLMKGGDRSASYISQDRSLPATLVSAFHHGDGSTKQMAAKILRHLNQMPKVTTNFTI</sequence>
<accession>A0A438JBG4</accession>
<feature type="domain" description="U-box" evidence="9">
    <location>
        <begin position="176"/>
        <end position="254"/>
    </location>
</feature>
<evidence type="ECO:0000256" key="8">
    <source>
        <dbReference type="SAM" id="Coils"/>
    </source>
</evidence>
<comment type="pathway">
    <text evidence="2">Protein modification; protein ubiquitination.</text>
</comment>
<dbReference type="PROSITE" id="PS50176">
    <property type="entry name" value="ARM_REPEAT"/>
    <property type="match status" value="1"/>
</dbReference>
<comment type="caution">
    <text evidence="10">The sequence shown here is derived from an EMBL/GenBank/DDBJ whole genome shotgun (WGS) entry which is preliminary data.</text>
</comment>
<evidence type="ECO:0000256" key="2">
    <source>
        <dbReference type="ARBA" id="ARBA00004906"/>
    </source>
</evidence>
<dbReference type="EMBL" id="QGNW01000052">
    <property type="protein sequence ID" value="RVX06290.1"/>
    <property type="molecule type" value="Genomic_DNA"/>
</dbReference>
<evidence type="ECO:0000256" key="4">
    <source>
        <dbReference type="ARBA" id="ARBA00022679"/>
    </source>
</evidence>
<dbReference type="InterPro" id="IPR052608">
    <property type="entry name" value="U-box_domain_protein"/>
</dbReference>
<dbReference type="PROSITE" id="PS50077">
    <property type="entry name" value="HEAT_REPEAT"/>
    <property type="match status" value="1"/>
</dbReference>
<gene>
    <name evidence="10" type="primary">PUB42_2</name>
    <name evidence="10" type="ORF">CK203_027504</name>
</gene>
<feature type="repeat" description="ARM" evidence="7">
    <location>
        <begin position="297"/>
        <end position="334"/>
    </location>
</feature>
<comment type="catalytic activity">
    <reaction evidence="1">
        <text>S-ubiquitinyl-[E2 ubiquitin-conjugating enzyme]-L-cysteine + [acceptor protein]-L-lysine = [E2 ubiquitin-conjugating enzyme]-L-cysteine + N(6)-ubiquitinyl-[acceptor protein]-L-lysine.</text>
        <dbReference type="EC" id="2.3.2.27"/>
    </reaction>
</comment>
<feature type="coiled-coil region" evidence="8">
    <location>
        <begin position="237"/>
        <end position="264"/>
    </location>
</feature>
<evidence type="ECO:0000256" key="3">
    <source>
        <dbReference type="ARBA" id="ARBA00012483"/>
    </source>
</evidence>
<evidence type="ECO:0000256" key="6">
    <source>
        <dbReference type="PROSITE-ProRule" id="PRU00103"/>
    </source>
</evidence>
<dbReference type="InterPro" id="IPR011989">
    <property type="entry name" value="ARM-like"/>
</dbReference>
<dbReference type="AlphaFoldDB" id="A0A438JBG4"/>
<dbReference type="InterPro" id="IPR013083">
    <property type="entry name" value="Znf_RING/FYVE/PHD"/>
</dbReference>
<dbReference type="UniPathway" id="UPA00143"/>
<protein>
    <recommendedName>
        <fullName evidence="3">RING-type E3 ubiquitin transferase</fullName>
        <ecNumber evidence="3">2.3.2.27</ecNumber>
    </recommendedName>
</protein>
<dbReference type="PANTHER" id="PTHR45958">
    <property type="entry name" value="RING-TYPE E3 UBIQUITIN TRANSFERASE"/>
    <property type="match status" value="1"/>
</dbReference>
<evidence type="ECO:0000256" key="5">
    <source>
        <dbReference type="ARBA" id="ARBA00022737"/>
    </source>
</evidence>
<evidence type="ECO:0000256" key="1">
    <source>
        <dbReference type="ARBA" id="ARBA00000900"/>
    </source>
</evidence>
<dbReference type="SUPFAM" id="SSF48371">
    <property type="entry name" value="ARM repeat"/>
    <property type="match status" value="2"/>
</dbReference>
<evidence type="ECO:0000313" key="10">
    <source>
        <dbReference type="EMBL" id="RVX06290.1"/>
    </source>
</evidence>
<dbReference type="Gene3D" id="3.30.40.10">
    <property type="entry name" value="Zinc/RING finger domain, C3HC4 (zinc finger)"/>
    <property type="match status" value="1"/>
</dbReference>
<dbReference type="InterPro" id="IPR000225">
    <property type="entry name" value="Armadillo"/>
</dbReference>
<dbReference type="Pfam" id="PF04564">
    <property type="entry name" value="U-box"/>
    <property type="match status" value="1"/>
</dbReference>
<dbReference type="SUPFAM" id="SSF57850">
    <property type="entry name" value="RING/U-box"/>
    <property type="match status" value="1"/>
</dbReference>
<feature type="repeat" description="HEAT" evidence="6">
    <location>
        <begin position="298"/>
        <end position="336"/>
    </location>
</feature>
<dbReference type="GO" id="GO:0016567">
    <property type="term" value="P:protein ubiquitination"/>
    <property type="evidence" value="ECO:0007669"/>
    <property type="project" value="UniProtKB-UniPathway"/>
</dbReference>
<keyword evidence="4" id="KW-0808">Transferase</keyword>
<dbReference type="Pfam" id="PF00514">
    <property type="entry name" value="Arm"/>
    <property type="match status" value="1"/>
</dbReference>
<evidence type="ECO:0000259" key="9">
    <source>
        <dbReference type="PROSITE" id="PS51698"/>
    </source>
</evidence>
<dbReference type="Proteomes" id="UP000288805">
    <property type="component" value="Unassembled WGS sequence"/>
</dbReference>
<dbReference type="SMART" id="SM00185">
    <property type="entry name" value="ARM"/>
    <property type="match status" value="6"/>
</dbReference>
<dbReference type="PANTHER" id="PTHR45958:SF4">
    <property type="entry name" value="U-BOX DOMAIN-CONTAINING PROTEIN 42-RELATED"/>
    <property type="match status" value="1"/>
</dbReference>
<dbReference type="SMART" id="SM00504">
    <property type="entry name" value="Ubox"/>
    <property type="match status" value="1"/>
</dbReference>
<organism evidence="10 11">
    <name type="scientific">Vitis vinifera</name>
    <name type="common">Grape</name>
    <dbReference type="NCBI Taxonomy" id="29760"/>
    <lineage>
        <taxon>Eukaryota</taxon>
        <taxon>Viridiplantae</taxon>
        <taxon>Streptophyta</taxon>
        <taxon>Embryophyta</taxon>
        <taxon>Tracheophyta</taxon>
        <taxon>Spermatophyta</taxon>
        <taxon>Magnoliopsida</taxon>
        <taxon>eudicotyledons</taxon>
        <taxon>Gunneridae</taxon>
        <taxon>Pentapetalae</taxon>
        <taxon>rosids</taxon>
        <taxon>Vitales</taxon>
        <taxon>Vitaceae</taxon>
        <taxon>Viteae</taxon>
        <taxon>Vitis</taxon>
    </lineage>
</organism>
<dbReference type="InterPro" id="IPR045210">
    <property type="entry name" value="RING-Ubox_PUB"/>
</dbReference>
<evidence type="ECO:0000256" key="7">
    <source>
        <dbReference type="PROSITE-ProRule" id="PRU00259"/>
    </source>
</evidence>
<reference evidence="10 11" key="1">
    <citation type="journal article" date="2018" name="PLoS Genet.">
        <title>Population sequencing reveals clonal diversity and ancestral inbreeding in the grapevine cultivar Chardonnay.</title>
        <authorList>
            <person name="Roach M.J."/>
            <person name="Johnson D.L."/>
            <person name="Bohlmann J."/>
            <person name="van Vuuren H.J."/>
            <person name="Jones S.J."/>
            <person name="Pretorius I.S."/>
            <person name="Schmidt S.A."/>
            <person name="Borneman A.R."/>
        </authorList>
    </citation>
    <scope>NUCLEOTIDE SEQUENCE [LARGE SCALE GENOMIC DNA]</scope>
    <source>
        <strain evidence="11">cv. Chardonnay</strain>
        <tissue evidence="10">Leaf</tissue>
    </source>
</reference>
<dbReference type="EC" id="2.3.2.27" evidence="3"/>
<keyword evidence="5" id="KW-0677">Repeat</keyword>
<proteinExistence type="predicted"/>
<evidence type="ECO:0000313" key="11">
    <source>
        <dbReference type="Proteomes" id="UP000288805"/>
    </source>
</evidence>
<dbReference type="Gene3D" id="1.25.10.10">
    <property type="entry name" value="Leucine-rich Repeat Variant"/>
    <property type="match status" value="3"/>
</dbReference>
<name>A0A438JBG4_VITVI</name>
<dbReference type="PROSITE" id="PS51698">
    <property type="entry name" value="U_BOX"/>
    <property type="match status" value="1"/>
</dbReference>
<keyword evidence="8" id="KW-0175">Coiled coil</keyword>